<name>A0A1N7Q4Z7_9GAMM</name>
<evidence type="ECO:0000313" key="2">
    <source>
        <dbReference type="Proteomes" id="UP000185639"/>
    </source>
</evidence>
<accession>A0A1N7Q4Z7</accession>
<evidence type="ECO:0000313" key="1">
    <source>
        <dbReference type="EMBL" id="SIT17913.1"/>
    </source>
</evidence>
<dbReference type="AlphaFoldDB" id="A0A1N7Q4Z7"/>
<keyword evidence="2" id="KW-1185">Reference proteome</keyword>
<protein>
    <submittedName>
        <fullName evidence="1">Uncharacterized protein</fullName>
    </submittedName>
</protein>
<proteinExistence type="predicted"/>
<dbReference type="EMBL" id="FTOH01000014">
    <property type="protein sequence ID" value="SIT17913.1"/>
    <property type="molecule type" value="Genomic_DNA"/>
</dbReference>
<reference evidence="2" key="1">
    <citation type="submission" date="2017-01" db="EMBL/GenBank/DDBJ databases">
        <authorList>
            <person name="Varghese N."/>
            <person name="Submissions S."/>
        </authorList>
    </citation>
    <scope>NUCLEOTIDE SEQUENCE [LARGE SCALE GENOMIC DNA]</scope>
    <source>
        <strain evidence="2">DSM 24913</strain>
    </source>
</reference>
<dbReference type="Proteomes" id="UP000185639">
    <property type="component" value="Unassembled WGS sequence"/>
</dbReference>
<gene>
    <name evidence="1" type="ORF">SAMN05421686_1141</name>
</gene>
<sequence>MTDEHWDDQLPREEGIYKMKTPDGNVELVQIENFVIDNNPARPKNLHVVHINGDDPDDPEYYSLNSIQNEYEYSWQRQLQ</sequence>
<dbReference type="RefSeq" id="WP_076517923.1">
    <property type="nucleotide sequence ID" value="NZ_FTOH01000014.1"/>
</dbReference>
<organism evidence="1 2">
    <name type="scientific">Thalassolituus maritimus</name>
    <dbReference type="NCBI Taxonomy" id="484498"/>
    <lineage>
        <taxon>Bacteria</taxon>
        <taxon>Pseudomonadati</taxon>
        <taxon>Pseudomonadota</taxon>
        <taxon>Gammaproteobacteria</taxon>
        <taxon>Oceanospirillales</taxon>
        <taxon>Oceanospirillaceae</taxon>
        <taxon>Thalassolituus</taxon>
    </lineage>
</organism>